<feature type="transmembrane region" description="Helical" evidence="8">
    <location>
        <begin position="173"/>
        <end position="194"/>
    </location>
</feature>
<evidence type="ECO:0000256" key="5">
    <source>
        <dbReference type="ARBA" id="ARBA00022692"/>
    </source>
</evidence>
<evidence type="ECO:0000256" key="8">
    <source>
        <dbReference type="SAM" id="Phobius"/>
    </source>
</evidence>
<comment type="subcellular location">
    <subcellularLocation>
        <location evidence="1">Cell inner membrane</location>
        <topology evidence="1">Multi-pass membrane protein</topology>
    </subcellularLocation>
</comment>
<dbReference type="HOGENOM" id="CLU_035032_2_2_0"/>
<dbReference type="GO" id="GO:0005886">
    <property type="term" value="C:plasma membrane"/>
    <property type="evidence" value="ECO:0007669"/>
    <property type="project" value="UniProtKB-SubCell"/>
</dbReference>
<dbReference type="RefSeq" id="WP_010880450.1">
    <property type="nucleotide sequence ID" value="NC_000918.1"/>
</dbReference>
<sequence length="408" mass="45763">MPLFKYKAVTPEGRVVEGQGEFPSVLELYERLSAQGLTLISYKTIKEEVKKGFEINIPLPFGSVSERDWSLLCRQLSVLVGAGVSIVEAIELVAEQMQNKKLRKALMETAKDIEEGSSIHDALAKRKNIFPEFLINLVEVGEETGELDLVLRRAAEYYEKIAFIKGKIKSASFYPTFVMIFATAIVWFILTFVVPKFAEIYKSLGGTLPAPTQLLIDISLTLQRNIPYILGTLLISVAVFLYFYRTNLKFRALIHRILLRLPVFGGIFKKGAFARFARTMATLFASGVPLERVLEISGRVVGFIPIEKALNEARKEVLEGKNLWMALQNTEMFPKMIIAMVRVGEETGQMDQMLNSIANFYEEEVDRSIEGLVALIEPALIVILGVIIGAILIALYLPIFNIGSFIIR</sequence>
<dbReference type="InterPro" id="IPR018076">
    <property type="entry name" value="T2SS_GspF_dom"/>
</dbReference>
<evidence type="ECO:0000313" key="11">
    <source>
        <dbReference type="Proteomes" id="UP000000798"/>
    </source>
</evidence>
<evidence type="ECO:0000256" key="3">
    <source>
        <dbReference type="ARBA" id="ARBA00022475"/>
    </source>
</evidence>
<keyword evidence="4" id="KW-0997">Cell inner membrane</keyword>
<dbReference type="FunCoup" id="O66951">
    <property type="interactions" value="174"/>
</dbReference>
<feature type="domain" description="Type II secretion system protein GspF" evidence="9">
    <location>
        <begin position="276"/>
        <end position="398"/>
    </location>
</feature>
<dbReference type="eggNOG" id="COG1459">
    <property type="taxonomic scope" value="Bacteria"/>
</dbReference>
<comment type="similarity">
    <text evidence="2">Belongs to the GSP F family.</text>
</comment>
<dbReference type="PRINTS" id="PR00812">
    <property type="entry name" value="BCTERIALGSPF"/>
</dbReference>
<dbReference type="FunFam" id="1.20.81.30:FF:000001">
    <property type="entry name" value="Type II secretion system protein F"/>
    <property type="match status" value="2"/>
</dbReference>
<organism evidence="10 11">
    <name type="scientific">Aquifex aeolicus (strain VF5)</name>
    <dbReference type="NCBI Taxonomy" id="224324"/>
    <lineage>
        <taxon>Bacteria</taxon>
        <taxon>Pseudomonadati</taxon>
        <taxon>Aquificota</taxon>
        <taxon>Aquificia</taxon>
        <taxon>Aquificales</taxon>
        <taxon>Aquificaceae</taxon>
        <taxon>Aquifex</taxon>
    </lineage>
</organism>
<name>O66951_AQUAE</name>
<evidence type="ECO:0000256" key="6">
    <source>
        <dbReference type="ARBA" id="ARBA00022989"/>
    </source>
</evidence>
<proteinExistence type="inferred from homology"/>
<feature type="transmembrane region" description="Helical" evidence="8">
    <location>
        <begin position="379"/>
        <end position="407"/>
    </location>
</feature>
<dbReference type="Gene3D" id="1.20.81.30">
    <property type="entry name" value="Type II secretion system (T2SS), domain F"/>
    <property type="match status" value="2"/>
</dbReference>
<dbReference type="KEGG" id="aae:aq_747"/>
<protein>
    <submittedName>
        <fullName evidence="10">Fimbrial assembly protein PilC</fullName>
    </submittedName>
</protein>
<keyword evidence="5 8" id="KW-0812">Transmembrane</keyword>
<evidence type="ECO:0000256" key="1">
    <source>
        <dbReference type="ARBA" id="ARBA00004429"/>
    </source>
</evidence>
<keyword evidence="6 8" id="KW-1133">Transmembrane helix</keyword>
<dbReference type="InParanoid" id="O66951"/>
<dbReference type="OrthoDB" id="9805682at2"/>
<dbReference type="PIR" id="D70365">
    <property type="entry name" value="D70365"/>
</dbReference>
<keyword evidence="11" id="KW-1185">Reference proteome</keyword>
<dbReference type="EMBL" id="AE000657">
    <property type="protein sequence ID" value="AAC06902.1"/>
    <property type="molecule type" value="Genomic_DNA"/>
</dbReference>
<evidence type="ECO:0000256" key="7">
    <source>
        <dbReference type="ARBA" id="ARBA00023136"/>
    </source>
</evidence>
<keyword evidence="3" id="KW-1003">Cell membrane</keyword>
<feature type="transmembrane region" description="Helical" evidence="8">
    <location>
        <begin position="226"/>
        <end position="244"/>
    </location>
</feature>
<evidence type="ECO:0000313" key="10">
    <source>
        <dbReference type="EMBL" id="AAC06902.1"/>
    </source>
</evidence>
<feature type="domain" description="Type II secretion system protein GspF" evidence="9">
    <location>
        <begin position="72"/>
        <end position="195"/>
    </location>
</feature>
<accession>O66951</accession>
<dbReference type="Pfam" id="PF00482">
    <property type="entry name" value="T2SSF"/>
    <property type="match status" value="2"/>
</dbReference>
<dbReference type="InterPro" id="IPR042094">
    <property type="entry name" value="T2SS_GspF_sf"/>
</dbReference>
<evidence type="ECO:0000256" key="4">
    <source>
        <dbReference type="ARBA" id="ARBA00022519"/>
    </source>
</evidence>
<dbReference type="AlphaFoldDB" id="O66951"/>
<keyword evidence="7 8" id="KW-0472">Membrane</keyword>
<dbReference type="InterPro" id="IPR003004">
    <property type="entry name" value="GspF/PilC"/>
</dbReference>
<gene>
    <name evidence="10" type="primary">pilC1</name>
    <name evidence="10" type="ordered locus">aq_747</name>
</gene>
<dbReference type="PANTHER" id="PTHR30012">
    <property type="entry name" value="GENERAL SECRETION PATHWAY PROTEIN"/>
    <property type="match status" value="1"/>
</dbReference>
<dbReference type="PANTHER" id="PTHR30012:SF0">
    <property type="entry name" value="TYPE II SECRETION SYSTEM PROTEIN F-RELATED"/>
    <property type="match status" value="1"/>
</dbReference>
<reference evidence="10 11" key="1">
    <citation type="journal article" date="1998" name="Nature">
        <title>The complete genome of the hyperthermophilic bacterium Aquifex aeolicus.</title>
        <authorList>
            <person name="Deckert G."/>
            <person name="Warren P.V."/>
            <person name="Gaasterland T."/>
            <person name="Young W.G."/>
            <person name="Lenox A.L."/>
            <person name="Graham D.E."/>
            <person name="Overbeek R."/>
            <person name="Snead M.A."/>
            <person name="Keller M."/>
            <person name="Aujay M."/>
            <person name="Huber R."/>
            <person name="Feldman R.A."/>
            <person name="Short J.M."/>
            <person name="Olson G.J."/>
            <person name="Swanson R.V."/>
        </authorList>
    </citation>
    <scope>NUCLEOTIDE SEQUENCE [LARGE SCALE GENOMIC DNA]</scope>
    <source>
        <strain evidence="10 11">VF5</strain>
    </source>
</reference>
<dbReference type="EnsemblBacteria" id="AAC06902">
    <property type="protein sequence ID" value="AAC06902"/>
    <property type="gene ID" value="aq_747"/>
</dbReference>
<evidence type="ECO:0000259" key="9">
    <source>
        <dbReference type="Pfam" id="PF00482"/>
    </source>
</evidence>
<dbReference type="Proteomes" id="UP000000798">
    <property type="component" value="Chromosome"/>
</dbReference>
<evidence type="ECO:0000256" key="2">
    <source>
        <dbReference type="ARBA" id="ARBA00005745"/>
    </source>
</evidence>
<dbReference type="STRING" id="224324.aq_747"/>